<comment type="caution">
    <text evidence="7">The sequence shown here is derived from an EMBL/GenBank/DDBJ whole genome shotgun (WGS) entry which is preliminary data.</text>
</comment>
<proteinExistence type="predicted"/>
<dbReference type="Pfam" id="PF00209">
    <property type="entry name" value="SNF"/>
    <property type="match status" value="2"/>
</dbReference>
<feature type="transmembrane region" description="Helical" evidence="6">
    <location>
        <begin position="211"/>
        <end position="236"/>
    </location>
</feature>
<gene>
    <name evidence="7" type="ORF">ACFPJ5_18435</name>
</gene>
<dbReference type="AlphaFoldDB" id="A0ABD5RFZ1"/>
<keyword evidence="3 6" id="KW-0812">Transmembrane</keyword>
<dbReference type="CDD" id="cd10336">
    <property type="entry name" value="SLC6sbd_Tyt1-Like"/>
    <property type="match status" value="1"/>
</dbReference>
<feature type="transmembrane region" description="Helical" evidence="6">
    <location>
        <begin position="7"/>
        <end position="28"/>
    </location>
</feature>
<keyword evidence="4 6" id="KW-1133">Transmembrane helix</keyword>
<accession>A0ABD5RFZ1</accession>
<dbReference type="RefSeq" id="WP_227230966.1">
    <property type="nucleotide sequence ID" value="NZ_JAJCVJ010000003.1"/>
</dbReference>
<dbReference type="PANTHER" id="PTHR42948:SF1">
    <property type="entry name" value="TRANSPORTER"/>
    <property type="match status" value="1"/>
</dbReference>
<dbReference type="PANTHER" id="PTHR42948">
    <property type="entry name" value="TRANSPORTER"/>
    <property type="match status" value="1"/>
</dbReference>
<dbReference type="InterPro" id="IPR037272">
    <property type="entry name" value="SNS_sf"/>
</dbReference>
<evidence type="ECO:0000313" key="7">
    <source>
        <dbReference type="EMBL" id="MFC5368908.1"/>
    </source>
</evidence>
<feature type="transmembrane region" description="Helical" evidence="6">
    <location>
        <begin position="308"/>
        <end position="330"/>
    </location>
</feature>
<dbReference type="InterPro" id="IPR000175">
    <property type="entry name" value="Na/ntran_symport"/>
</dbReference>
<feature type="transmembrane region" description="Helical" evidence="6">
    <location>
        <begin position="282"/>
        <end position="301"/>
    </location>
</feature>
<sequence>MTQRETWATRAGFILAAVGSAVGLGNIWQFPFKTSTNGGAAFVLVYLLAAVLIGLPAILGEFVIGRRANLNAVAAFRKLDHPAWTAVGALGLLTGMWILSYYSVVGGWVIQYTIGSATGAYLTDTAAYFGSVATGPNAIAFHGLFMAITVGIVAFGVEDGIEAATRLMVPSIVVILVGLAVYAVTLDGSGPAYGYYLSPDIDYLAANLADIVPFAVGQAFFSLSLGMGAMITYASYLGDDDNLVTDGGIIVGLNSAVGLLAGLVVVPLLFVQFGTVPDSAAGGGPGALFVSVADAFASLGLAGRALGVVFFGVVLVAALSSAISLLEVATSYVVDTYGGRRPVVAAAFGTGLFLLGTLSAWRTAWLGWFDTLAYKVLLPTSVLLAVVFVGWIYGPQAVDELQKGTDGGARLATVWLWSLRTVVLVGVLVTLYLGVVSIYPSPGLPFV</sequence>
<keyword evidence="8" id="KW-1185">Reference proteome</keyword>
<evidence type="ECO:0000256" key="6">
    <source>
        <dbReference type="SAM" id="Phobius"/>
    </source>
</evidence>
<feature type="transmembrane region" description="Helical" evidence="6">
    <location>
        <begin position="138"/>
        <end position="155"/>
    </location>
</feature>
<dbReference type="PRINTS" id="PR00176">
    <property type="entry name" value="NANEUSMPORT"/>
</dbReference>
<feature type="transmembrane region" description="Helical" evidence="6">
    <location>
        <begin position="40"/>
        <end position="64"/>
    </location>
</feature>
<feature type="transmembrane region" description="Helical" evidence="6">
    <location>
        <begin position="373"/>
        <end position="394"/>
    </location>
</feature>
<name>A0ABD5RFZ1_9EURY</name>
<evidence type="ECO:0000256" key="3">
    <source>
        <dbReference type="ARBA" id="ARBA00022692"/>
    </source>
</evidence>
<evidence type="ECO:0000256" key="5">
    <source>
        <dbReference type="ARBA" id="ARBA00023136"/>
    </source>
</evidence>
<dbReference type="EMBL" id="JBHSKX010000004">
    <property type="protein sequence ID" value="MFC5368908.1"/>
    <property type="molecule type" value="Genomic_DNA"/>
</dbReference>
<organism evidence="7 8">
    <name type="scientific">Salinirubrum litoreum</name>
    <dbReference type="NCBI Taxonomy" id="1126234"/>
    <lineage>
        <taxon>Archaea</taxon>
        <taxon>Methanobacteriati</taxon>
        <taxon>Methanobacteriota</taxon>
        <taxon>Stenosarchaea group</taxon>
        <taxon>Halobacteria</taxon>
        <taxon>Halobacteriales</taxon>
        <taxon>Haloferacaceae</taxon>
        <taxon>Salinirubrum</taxon>
    </lineage>
</organism>
<dbReference type="PROSITE" id="PS50267">
    <property type="entry name" value="NA_NEUROTRAN_SYMP_3"/>
    <property type="match status" value="1"/>
</dbReference>
<comment type="subcellular location">
    <subcellularLocation>
        <location evidence="1">Membrane</location>
        <topology evidence="1">Multi-pass membrane protein</topology>
    </subcellularLocation>
</comment>
<dbReference type="Proteomes" id="UP001596201">
    <property type="component" value="Unassembled WGS sequence"/>
</dbReference>
<dbReference type="NCBIfam" id="NF037979">
    <property type="entry name" value="Na_transp"/>
    <property type="match status" value="1"/>
</dbReference>
<keyword evidence="2" id="KW-0813">Transport</keyword>
<protein>
    <submittedName>
        <fullName evidence="7">Sodium-dependent transporter</fullName>
    </submittedName>
</protein>
<evidence type="ECO:0000313" key="8">
    <source>
        <dbReference type="Proteomes" id="UP001596201"/>
    </source>
</evidence>
<feature type="transmembrane region" description="Helical" evidence="6">
    <location>
        <begin position="167"/>
        <end position="185"/>
    </location>
</feature>
<feature type="transmembrane region" description="Helical" evidence="6">
    <location>
        <begin position="342"/>
        <end position="361"/>
    </location>
</feature>
<evidence type="ECO:0000256" key="4">
    <source>
        <dbReference type="ARBA" id="ARBA00022989"/>
    </source>
</evidence>
<evidence type="ECO:0000256" key="1">
    <source>
        <dbReference type="ARBA" id="ARBA00004141"/>
    </source>
</evidence>
<dbReference type="SUPFAM" id="SSF161070">
    <property type="entry name" value="SNF-like"/>
    <property type="match status" value="1"/>
</dbReference>
<evidence type="ECO:0000256" key="2">
    <source>
        <dbReference type="ARBA" id="ARBA00022448"/>
    </source>
</evidence>
<feature type="transmembrane region" description="Helical" evidence="6">
    <location>
        <begin position="248"/>
        <end position="270"/>
    </location>
</feature>
<feature type="transmembrane region" description="Helical" evidence="6">
    <location>
        <begin position="414"/>
        <end position="439"/>
    </location>
</feature>
<dbReference type="GO" id="GO:0016020">
    <property type="term" value="C:membrane"/>
    <property type="evidence" value="ECO:0007669"/>
    <property type="project" value="UniProtKB-SubCell"/>
</dbReference>
<feature type="transmembrane region" description="Helical" evidence="6">
    <location>
        <begin position="84"/>
        <end position="104"/>
    </location>
</feature>
<reference evidence="7 8" key="1">
    <citation type="journal article" date="2019" name="Int. J. Syst. Evol. Microbiol.">
        <title>The Global Catalogue of Microorganisms (GCM) 10K type strain sequencing project: providing services to taxonomists for standard genome sequencing and annotation.</title>
        <authorList>
            <consortium name="The Broad Institute Genomics Platform"/>
            <consortium name="The Broad Institute Genome Sequencing Center for Infectious Disease"/>
            <person name="Wu L."/>
            <person name="Ma J."/>
        </authorList>
    </citation>
    <scope>NUCLEOTIDE SEQUENCE [LARGE SCALE GENOMIC DNA]</scope>
    <source>
        <strain evidence="7 8">CGMCC 1.12237</strain>
    </source>
</reference>
<keyword evidence="5 6" id="KW-0472">Membrane</keyword>
<dbReference type="InterPro" id="IPR047218">
    <property type="entry name" value="YocR/YhdH-like"/>
</dbReference>